<protein>
    <submittedName>
        <fullName evidence="2">Uncharacterized protein</fullName>
    </submittedName>
</protein>
<evidence type="ECO:0000313" key="3">
    <source>
        <dbReference type="Proteomes" id="UP000548423"/>
    </source>
</evidence>
<dbReference type="AlphaFoldDB" id="A0A852TCH3"/>
<name>A0A852TCH3_9BACI</name>
<evidence type="ECO:0000313" key="2">
    <source>
        <dbReference type="EMBL" id="NYE05496.1"/>
    </source>
</evidence>
<evidence type="ECO:0000256" key="1">
    <source>
        <dbReference type="SAM" id="Phobius"/>
    </source>
</evidence>
<dbReference type="Proteomes" id="UP000548423">
    <property type="component" value="Unassembled WGS sequence"/>
</dbReference>
<dbReference type="EMBL" id="JACCBX010000004">
    <property type="protein sequence ID" value="NYE05496.1"/>
    <property type="molecule type" value="Genomic_DNA"/>
</dbReference>
<accession>A0A852TCH3</accession>
<feature type="transmembrane region" description="Helical" evidence="1">
    <location>
        <begin position="7"/>
        <end position="24"/>
    </location>
</feature>
<proteinExistence type="predicted"/>
<keyword evidence="1" id="KW-0812">Transmembrane</keyword>
<reference evidence="3" key="2">
    <citation type="submission" date="2020-08" db="EMBL/GenBank/DDBJ databases">
        <title>The Agave Microbiome: Exploring the role of microbial communities in plant adaptations to desert environments.</title>
        <authorList>
            <person name="Partida-Martinez L.P."/>
        </authorList>
    </citation>
    <scope>NUCLEOTIDE SEQUENCE [LARGE SCALE GENOMIC DNA]</scope>
    <source>
        <strain evidence="3">AT2.8</strain>
    </source>
</reference>
<keyword evidence="1" id="KW-1133">Transmembrane helix</keyword>
<sequence>MFNLPVILMILFIFFGFSLHILALMKVFPLIISIPLFFIAIFMFLFYLNDRKRFKGF</sequence>
<organism evidence="2 3">
    <name type="scientific">Neobacillus niacini</name>
    <dbReference type="NCBI Taxonomy" id="86668"/>
    <lineage>
        <taxon>Bacteria</taxon>
        <taxon>Bacillati</taxon>
        <taxon>Bacillota</taxon>
        <taxon>Bacilli</taxon>
        <taxon>Bacillales</taxon>
        <taxon>Bacillaceae</taxon>
        <taxon>Neobacillus</taxon>
    </lineage>
</organism>
<comment type="caution">
    <text evidence="2">The sequence shown here is derived from an EMBL/GenBank/DDBJ whole genome shotgun (WGS) entry which is preliminary data.</text>
</comment>
<reference evidence="3" key="1">
    <citation type="submission" date="2020-07" db="EMBL/GenBank/DDBJ databases">
        <authorList>
            <person name="Partida-Martinez L."/>
            <person name="Huntemann M."/>
            <person name="Clum A."/>
            <person name="Wang J."/>
            <person name="Palaniappan K."/>
            <person name="Ritter S."/>
            <person name="Chen I.-M."/>
            <person name="Stamatis D."/>
            <person name="Reddy T."/>
            <person name="O'Malley R."/>
            <person name="Daum C."/>
            <person name="Shapiro N."/>
            <person name="Ivanova N."/>
            <person name="Kyrpides N."/>
            <person name="Woyke T."/>
        </authorList>
    </citation>
    <scope>NUCLEOTIDE SEQUENCE [LARGE SCALE GENOMIC DNA]</scope>
    <source>
        <strain evidence="3">AT2.8</strain>
    </source>
</reference>
<gene>
    <name evidence="2" type="ORF">F4694_002249</name>
</gene>
<keyword evidence="1" id="KW-0472">Membrane</keyword>
<feature type="transmembrane region" description="Helical" evidence="1">
    <location>
        <begin position="30"/>
        <end position="48"/>
    </location>
</feature>